<dbReference type="EMBL" id="VLTJ01000039">
    <property type="protein sequence ID" value="TSH90373.1"/>
    <property type="molecule type" value="Genomic_DNA"/>
</dbReference>
<dbReference type="PANTHER" id="PTHR30136">
    <property type="entry name" value="HELIX-TURN-HELIX TRANSCRIPTIONAL REGULATOR, ICLR FAMILY"/>
    <property type="match status" value="1"/>
</dbReference>
<dbReference type="Pfam" id="PF01614">
    <property type="entry name" value="IclR_C"/>
    <property type="match status" value="1"/>
</dbReference>
<gene>
    <name evidence="6" type="ORF">FOZ76_21350</name>
</gene>
<dbReference type="Proteomes" id="UP000318405">
    <property type="component" value="Unassembled WGS sequence"/>
</dbReference>
<dbReference type="GO" id="GO:0003677">
    <property type="term" value="F:DNA binding"/>
    <property type="evidence" value="ECO:0007669"/>
    <property type="project" value="UniProtKB-KW"/>
</dbReference>
<evidence type="ECO:0000313" key="7">
    <source>
        <dbReference type="Proteomes" id="UP000318405"/>
    </source>
</evidence>
<evidence type="ECO:0000313" key="6">
    <source>
        <dbReference type="EMBL" id="TSH90373.1"/>
    </source>
</evidence>
<dbReference type="PROSITE" id="PS51078">
    <property type="entry name" value="ICLR_ED"/>
    <property type="match status" value="1"/>
</dbReference>
<name>A0A556ABX1_9BURK</name>
<dbReference type="PROSITE" id="PS51077">
    <property type="entry name" value="HTH_ICLR"/>
    <property type="match status" value="1"/>
</dbReference>
<dbReference type="SUPFAM" id="SSF46785">
    <property type="entry name" value="Winged helix' DNA-binding domain"/>
    <property type="match status" value="1"/>
</dbReference>
<dbReference type="InterPro" id="IPR005471">
    <property type="entry name" value="Tscrpt_reg_IclR_N"/>
</dbReference>
<evidence type="ECO:0000256" key="2">
    <source>
        <dbReference type="ARBA" id="ARBA00023125"/>
    </source>
</evidence>
<dbReference type="InterPro" id="IPR036388">
    <property type="entry name" value="WH-like_DNA-bd_sf"/>
</dbReference>
<sequence>MAQPIQELIQEKRRTHPAFGGTIAKAFALLSCFGEDGLPLGNREFAQRLGMPRATVSRLCRTLVELGYLAWDRTQDKYVPSVGVLRLGYPYLVGLPLRNLARGPMQALAERIGGAVSIGVAQGTQVIYLETCTHREGTLALPAPGATRSVMTTAMGRAWLATLDADAFAQALDAVESERPQEHAAMLDTVKRNVALYPRRGYALNEGDAGLGVHGVGVASRLHYHQHRLLFNCAIAGERVASRALERVYAPALIGLVQQVEVTTGLAPTRHIP</sequence>
<dbReference type="OrthoDB" id="5401369at2"/>
<accession>A0A556ABX1</accession>
<dbReference type="InterPro" id="IPR036390">
    <property type="entry name" value="WH_DNA-bd_sf"/>
</dbReference>
<evidence type="ECO:0000259" key="4">
    <source>
        <dbReference type="PROSITE" id="PS51077"/>
    </source>
</evidence>
<dbReference type="PANTHER" id="PTHR30136:SF33">
    <property type="entry name" value="TRANSCRIPTIONAL REGULATORY PROTEIN"/>
    <property type="match status" value="1"/>
</dbReference>
<comment type="caution">
    <text evidence="6">The sequence shown here is derived from an EMBL/GenBank/DDBJ whole genome shotgun (WGS) entry which is preliminary data.</text>
</comment>
<keyword evidence="3" id="KW-0804">Transcription</keyword>
<reference evidence="6 7" key="1">
    <citation type="submission" date="2019-07" db="EMBL/GenBank/DDBJ databases">
        <title>Qingshengfaniella alkalisoli gen. nov., sp. nov., isolated from saline soil.</title>
        <authorList>
            <person name="Xu L."/>
            <person name="Huang X.-X."/>
            <person name="Sun J.-Q."/>
        </authorList>
    </citation>
    <scope>NUCLEOTIDE SEQUENCE [LARGE SCALE GENOMIC DNA]</scope>
    <source>
        <strain evidence="6 7">DSM 27279</strain>
    </source>
</reference>
<feature type="domain" description="IclR-ED" evidence="5">
    <location>
        <begin position="83"/>
        <end position="266"/>
    </location>
</feature>
<dbReference type="InterPro" id="IPR050707">
    <property type="entry name" value="HTH_MetabolicPath_Reg"/>
</dbReference>
<dbReference type="AlphaFoldDB" id="A0A556ABX1"/>
<keyword evidence="2" id="KW-0238">DNA-binding</keyword>
<dbReference type="RefSeq" id="WP_143950289.1">
    <property type="nucleotide sequence ID" value="NZ_BAABMB010000003.1"/>
</dbReference>
<dbReference type="Gene3D" id="3.30.450.40">
    <property type="match status" value="1"/>
</dbReference>
<dbReference type="SMART" id="SM00346">
    <property type="entry name" value="HTH_ICLR"/>
    <property type="match status" value="1"/>
</dbReference>
<keyword evidence="1" id="KW-0805">Transcription regulation</keyword>
<protein>
    <submittedName>
        <fullName evidence="6">Helix-turn-helix domain-containing protein</fullName>
    </submittedName>
</protein>
<keyword evidence="7" id="KW-1185">Reference proteome</keyword>
<evidence type="ECO:0000256" key="3">
    <source>
        <dbReference type="ARBA" id="ARBA00023163"/>
    </source>
</evidence>
<dbReference type="InterPro" id="IPR029016">
    <property type="entry name" value="GAF-like_dom_sf"/>
</dbReference>
<proteinExistence type="predicted"/>
<evidence type="ECO:0000259" key="5">
    <source>
        <dbReference type="PROSITE" id="PS51078"/>
    </source>
</evidence>
<dbReference type="Gene3D" id="1.10.10.10">
    <property type="entry name" value="Winged helix-like DNA-binding domain superfamily/Winged helix DNA-binding domain"/>
    <property type="match status" value="1"/>
</dbReference>
<dbReference type="GO" id="GO:0045892">
    <property type="term" value="P:negative regulation of DNA-templated transcription"/>
    <property type="evidence" value="ECO:0007669"/>
    <property type="project" value="TreeGrafter"/>
</dbReference>
<dbReference type="InterPro" id="IPR014757">
    <property type="entry name" value="Tscrpt_reg_IclR_C"/>
</dbReference>
<feature type="domain" description="HTH iclR-type" evidence="4">
    <location>
        <begin position="20"/>
        <end position="82"/>
    </location>
</feature>
<dbReference type="Pfam" id="PF09339">
    <property type="entry name" value="HTH_IclR"/>
    <property type="match status" value="1"/>
</dbReference>
<evidence type="ECO:0000256" key="1">
    <source>
        <dbReference type="ARBA" id="ARBA00023015"/>
    </source>
</evidence>
<organism evidence="6 7">
    <name type="scientific">Verticiella sediminum</name>
    <dbReference type="NCBI Taxonomy" id="1247510"/>
    <lineage>
        <taxon>Bacteria</taxon>
        <taxon>Pseudomonadati</taxon>
        <taxon>Pseudomonadota</taxon>
        <taxon>Betaproteobacteria</taxon>
        <taxon>Burkholderiales</taxon>
        <taxon>Alcaligenaceae</taxon>
        <taxon>Verticiella</taxon>
    </lineage>
</organism>
<dbReference type="SUPFAM" id="SSF55781">
    <property type="entry name" value="GAF domain-like"/>
    <property type="match status" value="1"/>
</dbReference>
<dbReference type="GO" id="GO:0003700">
    <property type="term" value="F:DNA-binding transcription factor activity"/>
    <property type="evidence" value="ECO:0007669"/>
    <property type="project" value="TreeGrafter"/>
</dbReference>